<keyword evidence="5" id="KW-1185">Reference proteome</keyword>
<dbReference type="AlphaFoldDB" id="A0A8H7AS97"/>
<dbReference type="EMBL" id="JAACFV010000011">
    <property type="protein sequence ID" value="KAF7512599.1"/>
    <property type="molecule type" value="Genomic_DNA"/>
</dbReference>
<dbReference type="PANTHER" id="PTHR14140">
    <property type="entry name" value="E3 UBIQUITIN-PROTEIN LIGASE UHRF-RELATED"/>
    <property type="match status" value="1"/>
</dbReference>
<dbReference type="GO" id="GO:0061630">
    <property type="term" value="F:ubiquitin protein ligase activity"/>
    <property type="evidence" value="ECO:0007669"/>
    <property type="project" value="TreeGrafter"/>
</dbReference>
<keyword evidence="1 2" id="KW-0539">Nucleus</keyword>
<feature type="domain" description="YDG" evidence="3">
    <location>
        <begin position="251"/>
        <end position="413"/>
    </location>
</feature>
<dbReference type="PANTHER" id="PTHR14140:SF27">
    <property type="entry name" value="OS04G0289800 PROTEIN"/>
    <property type="match status" value="1"/>
</dbReference>
<dbReference type="OrthoDB" id="2270193at2759"/>
<sequence length="442" mass="50586">MAGQPGSHNGLTLAEIQAIYGITTNAHNSAFGRMNSETRDAARSRKLPDFCGFSEPKLHYRRHNGELLPSDGCICAVSTNCPWKPSGEHDCRSLVPAPKPSHDGALGHIGPLINTHISKDLHQIILTVQYFEKLALRLQDDHANFPQIHQHIRKWLSDMRCLSIDEEILALSNILEIFSDFSRWIVKNNVSYRRVPEDIRGDMVWLKSRWQKGDWNLADPLRGLKIAYKNDCISRSLDKDWKFYNPAWNRFGHNGLVPGVTWRYYIAIMRDGGHGSPEAGISGITGQGAVSVVLSVPHTQGEYADWDEGNKIGYVSTTGSKDHPSACTQFLLDSHDWYVNSRKIKVEGEDEQAEEERKKNDRPVRVFRSWKLPLKNTWRPRNGFRYDGLYDVVDKELIDPERALYRFTMERQHDQWGIRVDQPDDQTLLLWDQCAIAQKTAK</sequence>
<dbReference type="InterPro" id="IPR015947">
    <property type="entry name" value="PUA-like_sf"/>
</dbReference>
<dbReference type="InterPro" id="IPR036987">
    <property type="entry name" value="SRA-YDG_sf"/>
</dbReference>
<evidence type="ECO:0000259" key="3">
    <source>
        <dbReference type="PROSITE" id="PS51015"/>
    </source>
</evidence>
<dbReference type="PROSITE" id="PS51015">
    <property type="entry name" value="YDG"/>
    <property type="match status" value="1"/>
</dbReference>
<dbReference type="GO" id="GO:0044027">
    <property type="term" value="P:negative regulation of gene expression via chromosomal CpG island methylation"/>
    <property type="evidence" value="ECO:0007669"/>
    <property type="project" value="TreeGrafter"/>
</dbReference>
<reference evidence="4" key="1">
    <citation type="submission" date="2020-02" db="EMBL/GenBank/DDBJ databases">
        <authorList>
            <person name="Palmer J.M."/>
        </authorList>
    </citation>
    <scope>NUCLEOTIDE SEQUENCE</scope>
    <source>
        <strain evidence="4">EPUS1.4</strain>
        <tissue evidence="4">Thallus</tissue>
    </source>
</reference>
<comment type="subcellular location">
    <subcellularLocation>
        <location evidence="2">Nucleus</location>
    </subcellularLocation>
</comment>
<evidence type="ECO:0000313" key="5">
    <source>
        <dbReference type="Proteomes" id="UP000606974"/>
    </source>
</evidence>
<dbReference type="Proteomes" id="UP000606974">
    <property type="component" value="Unassembled WGS sequence"/>
</dbReference>
<evidence type="ECO:0000256" key="2">
    <source>
        <dbReference type="PROSITE-ProRule" id="PRU00358"/>
    </source>
</evidence>
<comment type="caution">
    <text evidence="4">The sequence shown here is derived from an EMBL/GenBank/DDBJ whole genome shotgun (WGS) entry which is preliminary data.</text>
</comment>
<dbReference type="InterPro" id="IPR003105">
    <property type="entry name" value="SRA_YDG"/>
</dbReference>
<dbReference type="SMART" id="SM00466">
    <property type="entry name" value="SRA"/>
    <property type="match status" value="1"/>
</dbReference>
<dbReference type="GO" id="GO:0016567">
    <property type="term" value="P:protein ubiquitination"/>
    <property type="evidence" value="ECO:0007669"/>
    <property type="project" value="TreeGrafter"/>
</dbReference>
<gene>
    <name evidence="4" type="ORF">GJ744_000860</name>
</gene>
<dbReference type="InterPro" id="IPR045134">
    <property type="entry name" value="UHRF1/2-like"/>
</dbReference>
<evidence type="ECO:0000256" key="1">
    <source>
        <dbReference type="ARBA" id="ARBA00023242"/>
    </source>
</evidence>
<dbReference type="Pfam" id="PF02182">
    <property type="entry name" value="SAD_SRA"/>
    <property type="match status" value="1"/>
</dbReference>
<organism evidence="4 5">
    <name type="scientific">Endocarpon pusillum</name>
    <dbReference type="NCBI Taxonomy" id="364733"/>
    <lineage>
        <taxon>Eukaryota</taxon>
        <taxon>Fungi</taxon>
        <taxon>Dikarya</taxon>
        <taxon>Ascomycota</taxon>
        <taxon>Pezizomycotina</taxon>
        <taxon>Eurotiomycetes</taxon>
        <taxon>Chaetothyriomycetidae</taxon>
        <taxon>Verrucariales</taxon>
        <taxon>Verrucariaceae</taxon>
        <taxon>Endocarpon</taxon>
    </lineage>
</organism>
<dbReference type="Gene3D" id="2.30.280.10">
    <property type="entry name" value="SRA-YDG"/>
    <property type="match status" value="1"/>
</dbReference>
<evidence type="ECO:0000313" key="4">
    <source>
        <dbReference type="EMBL" id="KAF7512599.1"/>
    </source>
</evidence>
<proteinExistence type="predicted"/>
<accession>A0A8H7AS97</accession>
<dbReference type="SUPFAM" id="SSF88697">
    <property type="entry name" value="PUA domain-like"/>
    <property type="match status" value="1"/>
</dbReference>
<protein>
    <recommendedName>
        <fullName evidence="3">YDG domain-containing protein</fullName>
    </recommendedName>
</protein>
<dbReference type="GO" id="GO:0005634">
    <property type="term" value="C:nucleus"/>
    <property type="evidence" value="ECO:0007669"/>
    <property type="project" value="UniProtKB-SubCell"/>
</dbReference>
<name>A0A8H7AS97_9EURO</name>